<keyword evidence="2 4" id="KW-1133">Transmembrane helix</keyword>
<feature type="transmembrane region" description="Helical" evidence="4">
    <location>
        <begin position="93"/>
        <end position="117"/>
    </location>
</feature>
<dbReference type="Proteomes" id="UP000614601">
    <property type="component" value="Unassembled WGS sequence"/>
</dbReference>
<dbReference type="Pfam" id="PF04145">
    <property type="entry name" value="Ctr"/>
    <property type="match status" value="2"/>
</dbReference>
<comment type="caution">
    <text evidence="5">The sequence shown here is derived from an EMBL/GenBank/DDBJ whole genome shotgun (WGS) entry which is preliminary data.</text>
</comment>
<gene>
    <name evidence="5" type="ORF">BOKJ2_LOCUS9013</name>
</gene>
<accession>A0A811L0B8</accession>
<reference evidence="5" key="1">
    <citation type="submission" date="2020-09" db="EMBL/GenBank/DDBJ databases">
        <authorList>
            <person name="Kikuchi T."/>
        </authorList>
    </citation>
    <scope>NUCLEOTIDE SEQUENCE</scope>
    <source>
        <strain evidence="5">SH1</strain>
    </source>
</reference>
<keyword evidence="6" id="KW-1185">Reference proteome</keyword>
<name>A0A811L0B8_9BILA</name>
<keyword evidence="4" id="KW-0406">Ion transport</keyword>
<dbReference type="EMBL" id="CAJFCW020000004">
    <property type="protein sequence ID" value="CAG9113896.1"/>
    <property type="molecule type" value="Genomic_DNA"/>
</dbReference>
<dbReference type="EMBL" id="CAJFDH010000004">
    <property type="protein sequence ID" value="CAD5220576.1"/>
    <property type="molecule type" value="Genomic_DNA"/>
</dbReference>
<evidence type="ECO:0000256" key="3">
    <source>
        <dbReference type="ARBA" id="ARBA00023136"/>
    </source>
</evidence>
<keyword evidence="4" id="KW-0813">Transport</keyword>
<keyword evidence="4" id="KW-0187">Copper transport</keyword>
<organism evidence="5 6">
    <name type="scientific">Bursaphelenchus okinawaensis</name>
    <dbReference type="NCBI Taxonomy" id="465554"/>
    <lineage>
        <taxon>Eukaryota</taxon>
        <taxon>Metazoa</taxon>
        <taxon>Ecdysozoa</taxon>
        <taxon>Nematoda</taxon>
        <taxon>Chromadorea</taxon>
        <taxon>Rhabditida</taxon>
        <taxon>Tylenchina</taxon>
        <taxon>Tylenchomorpha</taxon>
        <taxon>Aphelenchoidea</taxon>
        <taxon>Aphelenchoididae</taxon>
        <taxon>Bursaphelenchus</taxon>
    </lineage>
</organism>
<comment type="similarity">
    <text evidence="4">Belongs to the copper transporter (Ctr) (TC 1.A.56) family. SLC31A subfamily.</text>
</comment>
<dbReference type="OrthoDB" id="161814at2759"/>
<evidence type="ECO:0000256" key="1">
    <source>
        <dbReference type="ARBA" id="ARBA00022692"/>
    </source>
</evidence>
<sequence length="138" mass="15730">MMWMYFHTKVDDTVLFNFWKVNSTIDMVGTCAIIFVAAVFLEFIKYLRIVIEQRHQDKIAPNTPFCLRLFSPFHFLHTVLFSIQIVLSYLLMLVFMTFSIWLGLAIAVGAGVGYFIFGARPTGQSSSEAVLIGHSTHN</sequence>
<keyword evidence="1 4" id="KW-0812">Transmembrane</keyword>
<evidence type="ECO:0000256" key="4">
    <source>
        <dbReference type="RuleBase" id="RU367022"/>
    </source>
</evidence>
<feature type="transmembrane region" description="Helical" evidence="4">
    <location>
        <begin position="65"/>
        <end position="87"/>
    </location>
</feature>
<dbReference type="GO" id="GO:0005375">
    <property type="term" value="F:copper ion transmembrane transporter activity"/>
    <property type="evidence" value="ECO:0007669"/>
    <property type="project" value="UniProtKB-UniRule"/>
</dbReference>
<comment type="subcellular location">
    <subcellularLocation>
        <location evidence="4">Membrane</location>
        <topology evidence="4">Multi-pass membrane protein</topology>
    </subcellularLocation>
</comment>
<dbReference type="InterPro" id="IPR007274">
    <property type="entry name" value="Cop_transporter"/>
</dbReference>
<evidence type="ECO:0000313" key="5">
    <source>
        <dbReference type="EMBL" id="CAD5220576.1"/>
    </source>
</evidence>
<dbReference type="AlphaFoldDB" id="A0A811L0B8"/>
<keyword evidence="3 4" id="KW-0472">Membrane</keyword>
<dbReference type="GO" id="GO:0016020">
    <property type="term" value="C:membrane"/>
    <property type="evidence" value="ECO:0007669"/>
    <property type="project" value="UniProtKB-SubCell"/>
</dbReference>
<dbReference type="PANTHER" id="PTHR12483:SF115">
    <property type="entry name" value="COPPER TRANSPORT PROTEIN"/>
    <property type="match status" value="1"/>
</dbReference>
<dbReference type="PANTHER" id="PTHR12483">
    <property type="entry name" value="SOLUTE CARRIER FAMILY 31 COPPER TRANSPORTERS"/>
    <property type="match status" value="1"/>
</dbReference>
<protein>
    <recommendedName>
        <fullName evidence="4">Copper transport protein</fullName>
    </recommendedName>
</protein>
<evidence type="ECO:0000256" key="2">
    <source>
        <dbReference type="ARBA" id="ARBA00022989"/>
    </source>
</evidence>
<dbReference type="Proteomes" id="UP000783686">
    <property type="component" value="Unassembled WGS sequence"/>
</dbReference>
<feature type="transmembrane region" description="Helical" evidence="4">
    <location>
        <begin position="25"/>
        <end position="44"/>
    </location>
</feature>
<evidence type="ECO:0000313" key="6">
    <source>
        <dbReference type="Proteomes" id="UP000614601"/>
    </source>
</evidence>
<proteinExistence type="inferred from homology"/>
<keyword evidence="4" id="KW-0186">Copper</keyword>